<gene>
    <name evidence="2" type="ORF">E1298_07640</name>
</gene>
<evidence type="ECO:0000256" key="1">
    <source>
        <dbReference type="SAM" id="Phobius"/>
    </source>
</evidence>
<dbReference type="Proteomes" id="UP000294513">
    <property type="component" value="Unassembled WGS sequence"/>
</dbReference>
<sequence length="217" mass="23134">MPYAEEELTIVLRERSKGASVNPGRVHQVVRRGRSIRRRRRLAAAVGGVATVCAIALTLHGGAAHEPADDAVPVAVRLPMEVSMPAAARGVVSSRMPLVVSAQRQRMGENAMVRFTALSTGTMFNVRCAVPNSWLITRLDTPGRPGSIGRCGPADHLSQLDRASAGSSWVGTVRTLEVWVLPPQALVDEATKPDEIPVLAAKTGVWDGAWAVGVYDS</sequence>
<protein>
    <submittedName>
        <fullName evidence="2">Uncharacterized protein</fullName>
    </submittedName>
</protein>
<reference evidence="2 3" key="1">
    <citation type="submission" date="2019-03" db="EMBL/GenBank/DDBJ databases">
        <title>Draft genome sequences of novel Actinobacteria.</title>
        <authorList>
            <person name="Sahin N."/>
            <person name="Ay H."/>
            <person name="Saygin H."/>
        </authorList>
    </citation>
    <scope>NUCLEOTIDE SEQUENCE [LARGE SCALE GENOMIC DNA]</scope>
    <source>
        <strain evidence="2 3">H3C3</strain>
    </source>
</reference>
<dbReference type="AlphaFoldDB" id="A0A4V2YYQ8"/>
<evidence type="ECO:0000313" key="2">
    <source>
        <dbReference type="EMBL" id="TDD94167.1"/>
    </source>
</evidence>
<name>A0A4V2YYQ8_9ACTN</name>
<accession>A0A4V2YYQ8</accession>
<evidence type="ECO:0000313" key="3">
    <source>
        <dbReference type="Proteomes" id="UP000294513"/>
    </source>
</evidence>
<dbReference type="EMBL" id="SMKU01000022">
    <property type="protein sequence ID" value="TDD94167.1"/>
    <property type="molecule type" value="Genomic_DNA"/>
</dbReference>
<dbReference type="OrthoDB" id="3527097at2"/>
<comment type="caution">
    <text evidence="2">The sequence shown here is derived from an EMBL/GenBank/DDBJ whole genome shotgun (WGS) entry which is preliminary data.</text>
</comment>
<keyword evidence="1" id="KW-0812">Transmembrane</keyword>
<feature type="transmembrane region" description="Helical" evidence="1">
    <location>
        <begin position="42"/>
        <end position="63"/>
    </location>
</feature>
<keyword evidence="1" id="KW-1133">Transmembrane helix</keyword>
<keyword evidence="1" id="KW-0472">Membrane</keyword>
<proteinExistence type="predicted"/>
<organism evidence="2 3">
    <name type="scientific">Actinomadura rubrisoli</name>
    <dbReference type="NCBI Taxonomy" id="2530368"/>
    <lineage>
        <taxon>Bacteria</taxon>
        <taxon>Bacillati</taxon>
        <taxon>Actinomycetota</taxon>
        <taxon>Actinomycetes</taxon>
        <taxon>Streptosporangiales</taxon>
        <taxon>Thermomonosporaceae</taxon>
        <taxon>Actinomadura</taxon>
    </lineage>
</organism>
<dbReference type="RefSeq" id="WP_131890360.1">
    <property type="nucleotide sequence ID" value="NZ_SMKU01000022.1"/>
</dbReference>
<keyword evidence="3" id="KW-1185">Reference proteome</keyword>